<dbReference type="EMBL" id="GBRD01014501">
    <property type="protein sequence ID" value="JAG51325.1"/>
    <property type="molecule type" value="Transcribed_RNA"/>
</dbReference>
<feature type="region of interest" description="Disordered" evidence="1">
    <location>
        <begin position="27"/>
        <end position="106"/>
    </location>
</feature>
<feature type="compositionally biased region" description="Low complexity" evidence="1">
    <location>
        <begin position="84"/>
        <end position="106"/>
    </location>
</feature>
<dbReference type="AlphaFoldDB" id="A0A0K8SEW5"/>
<name>A0A0K8SEW5_LYGHE</name>
<evidence type="ECO:0000313" key="2">
    <source>
        <dbReference type="EMBL" id="JAG51325.1"/>
    </source>
</evidence>
<protein>
    <submittedName>
        <fullName evidence="2">Uncharacterized protein</fullName>
    </submittedName>
</protein>
<feature type="compositionally biased region" description="Acidic residues" evidence="1">
    <location>
        <begin position="74"/>
        <end position="83"/>
    </location>
</feature>
<proteinExistence type="predicted"/>
<organism evidence="2">
    <name type="scientific">Lygus hesperus</name>
    <name type="common">Western plant bug</name>
    <dbReference type="NCBI Taxonomy" id="30085"/>
    <lineage>
        <taxon>Eukaryota</taxon>
        <taxon>Metazoa</taxon>
        <taxon>Ecdysozoa</taxon>
        <taxon>Arthropoda</taxon>
        <taxon>Hexapoda</taxon>
        <taxon>Insecta</taxon>
        <taxon>Pterygota</taxon>
        <taxon>Neoptera</taxon>
        <taxon>Paraneoptera</taxon>
        <taxon>Hemiptera</taxon>
        <taxon>Heteroptera</taxon>
        <taxon>Panheteroptera</taxon>
        <taxon>Cimicomorpha</taxon>
        <taxon>Miridae</taxon>
        <taxon>Mirini</taxon>
        <taxon>Lygus</taxon>
    </lineage>
</organism>
<feature type="compositionally biased region" description="Polar residues" evidence="1">
    <location>
        <begin position="27"/>
        <end position="44"/>
    </location>
</feature>
<sequence length="135" mass="14585">MCCCSQSDNQFIANFQTLQSWSAVPCDNVSSCSSGTNTPNSRPSSLYMPEDKSSPSSRSRSVDGHPPIIVMCEPNDEEDDDESTPLVSNLPSPLSPVGTTPIVPQPPVIITTSSSDSLRNLNFRQMSFDDPETTV</sequence>
<evidence type="ECO:0000256" key="1">
    <source>
        <dbReference type="SAM" id="MobiDB-lite"/>
    </source>
</evidence>
<reference evidence="2" key="1">
    <citation type="submission" date="2014-09" db="EMBL/GenBank/DDBJ databases">
        <authorList>
            <person name="Magalhaes I.L.F."/>
            <person name="Oliveira U."/>
            <person name="Santos F.R."/>
            <person name="Vidigal T.H.D.A."/>
            <person name="Brescovit A.D."/>
            <person name="Santos A.J."/>
        </authorList>
    </citation>
    <scope>NUCLEOTIDE SEQUENCE</scope>
</reference>
<accession>A0A0K8SEW5</accession>